<organism evidence="1 2">
    <name type="scientific">Chryseobacterium nematophagum</name>
    <dbReference type="NCBI Taxonomy" id="2305228"/>
    <lineage>
        <taxon>Bacteria</taxon>
        <taxon>Pseudomonadati</taxon>
        <taxon>Bacteroidota</taxon>
        <taxon>Flavobacteriia</taxon>
        <taxon>Flavobacteriales</taxon>
        <taxon>Weeksellaceae</taxon>
        <taxon>Chryseobacterium group</taxon>
        <taxon>Chryseobacterium</taxon>
    </lineage>
</organism>
<comment type="caution">
    <text evidence="1">The sequence shown here is derived from an EMBL/GenBank/DDBJ whole genome shotgun (WGS) entry which is preliminary data.</text>
</comment>
<accession>A0A3M7TML0</accession>
<dbReference type="RefSeq" id="WP_147474530.1">
    <property type="nucleotide sequence ID" value="NZ_QWIU01000002.1"/>
</dbReference>
<evidence type="ECO:0000313" key="2">
    <source>
        <dbReference type="Proteomes" id="UP000278775"/>
    </source>
</evidence>
<gene>
    <name evidence="1" type="ORF">D1631_17025</name>
</gene>
<sequence length="201" mass="22183">MSILDELLIACSTDCATEQLPSISDPCNPEVWYGRANEILFVPCTEQIDESWIMNLGNWQRVFHDAGFLGRKTGKGIGSYTQVNATAIDTGANCGIPTLVGTKTTWELSYRKVIIDRSTQLTTHTFANTLQTGALHQYKLFVRYCDAVDMILPIGKVALSKFNSTLPEGVDDFMTIEYGFQWKQTGIPTPILVPGLGAVLQ</sequence>
<evidence type="ECO:0000313" key="1">
    <source>
        <dbReference type="EMBL" id="RNA63500.1"/>
    </source>
</evidence>
<name>A0A3M7TML0_9FLAO</name>
<dbReference type="Proteomes" id="UP000278775">
    <property type="component" value="Unassembled WGS sequence"/>
</dbReference>
<dbReference type="AlphaFoldDB" id="A0A3M7TML0"/>
<dbReference type="EMBL" id="QWIU01000002">
    <property type="protein sequence ID" value="RNA63500.1"/>
    <property type="molecule type" value="Genomic_DNA"/>
</dbReference>
<proteinExistence type="predicted"/>
<protein>
    <submittedName>
        <fullName evidence="1">Uncharacterized protein</fullName>
    </submittedName>
</protein>
<reference evidence="1 2" key="1">
    <citation type="submission" date="2018-08" db="EMBL/GenBank/DDBJ databases">
        <title>Chryseobacterium nematophagum: a novel matrix digesting pathogen of nematodes.</title>
        <authorList>
            <person name="Page A."/>
            <person name="Roberts M."/>
            <person name="Felix M.-A."/>
            <person name="Weir W."/>
        </authorList>
    </citation>
    <scope>NUCLEOTIDE SEQUENCE [LARGE SCALE GENOMIC DNA]</scope>
    <source>
        <strain evidence="1 2">JUb129</strain>
    </source>
</reference>